<name>A0A1Y5RCA8_9RHOB</name>
<proteinExistence type="predicted"/>
<accession>A0A1Y5RCA8</accession>
<dbReference type="CDD" id="cd00093">
    <property type="entry name" value="HTH_XRE"/>
    <property type="match status" value="1"/>
</dbReference>
<keyword evidence="3" id="KW-0804">Transcription</keyword>
<dbReference type="EMBL" id="FWFV01000001">
    <property type="protein sequence ID" value="SLN14057.1"/>
    <property type="molecule type" value="Genomic_DNA"/>
</dbReference>
<dbReference type="GO" id="GO:0003700">
    <property type="term" value="F:DNA-binding transcription factor activity"/>
    <property type="evidence" value="ECO:0007669"/>
    <property type="project" value="TreeGrafter"/>
</dbReference>
<evidence type="ECO:0000313" key="6">
    <source>
        <dbReference type="Proteomes" id="UP000193870"/>
    </source>
</evidence>
<dbReference type="Proteomes" id="UP000193870">
    <property type="component" value="Unassembled WGS sequence"/>
</dbReference>
<keyword evidence="6" id="KW-1185">Reference proteome</keyword>
<sequence length="419" mass="44717">MEARMESGRAGARIRARRADRGISQAELARRAGISASYLNLIEHDKRPIGGRVLNQIARALGTDTTRLVEGAGPDLERALRRAANALPTDPAPESDRIEQLTTDFPGWSALIGAQSRRIAALERQVAELGDRMAHDPVLSASVHDILSAATAIRSTAAILKDGDLAAEWLERFHRNVDEDSRRLARTAQGLASYLTAGEGASHDAVSPQEEVEAWLAARDFRVAGDEEPNAQGLSEQGRAALAAYLAEVRADAAALPEERLLTAFGLAGDPLALARTLGQPAGRVMRAIARLPVAAVGGPVGLVECDGSGAILFRRPVPGFEMPRYGAPCSLWPLYQVLLMPQAPRRDALRQFGADSRPVETWCAAEIDHPEGYGGPAVARITMLILPEPDADPAPSVGATCRLCPREGCAARREAAIL</sequence>
<organism evidence="5 6">
    <name type="scientific">Palleronia marisminoris</name>
    <dbReference type="NCBI Taxonomy" id="315423"/>
    <lineage>
        <taxon>Bacteria</taxon>
        <taxon>Pseudomonadati</taxon>
        <taxon>Pseudomonadota</taxon>
        <taxon>Alphaproteobacteria</taxon>
        <taxon>Rhodobacterales</taxon>
        <taxon>Roseobacteraceae</taxon>
        <taxon>Palleronia</taxon>
    </lineage>
</organism>
<dbReference type="STRING" id="315423.SAMN04488020_101233"/>
<dbReference type="InterPro" id="IPR010982">
    <property type="entry name" value="Lambda_DNA-bd_dom_sf"/>
</dbReference>
<dbReference type="PROSITE" id="PS50943">
    <property type="entry name" value="HTH_CROC1"/>
    <property type="match status" value="1"/>
</dbReference>
<dbReference type="Pfam" id="PF01381">
    <property type="entry name" value="HTH_3"/>
    <property type="match status" value="1"/>
</dbReference>
<dbReference type="PANTHER" id="PTHR46797">
    <property type="entry name" value="HTH-TYPE TRANSCRIPTIONAL REGULATOR"/>
    <property type="match status" value="1"/>
</dbReference>
<evidence type="ECO:0000256" key="2">
    <source>
        <dbReference type="ARBA" id="ARBA00023125"/>
    </source>
</evidence>
<dbReference type="GO" id="GO:0005829">
    <property type="term" value="C:cytosol"/>
    <property type="evidence" value="ECO:0007669"/>
    <property type="project" value="TreeGrafter"/>
</dbReference>
<dbReference type="Gene3D" id="1.10.260.40">
    <property type="entry name" value="lambda repressor-like DNA-binding domains"/>
    <property type="match status" value="1"/>
</dbReference>
<dbReference type="InterPro" id="IPR050807">
    <property type="entry name" value="TransReg_Diox_bact_type"/>
</dbReference>
<gene>
    <name evidence="5" type="ORF">PAM7066_00235</name>
</gene>
<keyword evidence="2" id="KW-0238">DNA-binding</keyword>
<dbReference type="OrthoDB" id="7790108at2"/>
<feature type="domain" description="HTH cro/C1-type" evidence="4">
    <location>
        <begin position="14"/>
        <end position="68"/>
    </location>
</feature>
<reference evidence="5 6" key="1">
    <citation type="submission" date="2017-03" db="EMBL/GenBank/DDBJ databases">
        <authorList>
            <person name="Afonso C.L."/>
            <person name="Miller P.J."/>
            <person name="Scott M.A."/>
            <person name="Spackman E."/>
            <person name="Goraichik I."/>
            <person name="Dimitrov K.M."/>
            <person name="Suarez D.L."/>
            <person name="Swayne D.E."/>
        </authorList>
    </citation>
    <scope>NUCLEOTIDE SEQUENCE [LARGE SCALE GENOMIC DNA]</scope>
    <source>
        <strain evidence="5 6">CECT 7066</strain>
    </source>
</reference>
<dbReference type="SMART" id="SM00530">
    <property type="entry name" value="HTH_XRE"/>
    <property type="match status" value="1"/>
</dbReference>
<evidence type="ECO:0000256" key="1">
    <source>
        <dbReference type="ARBA" id="ARBA00023015"/>
    </source>
</evidence>
<dbReference type="GO" id="GO:0003677">
    <property type="term" value="F:DNA binding"/>
    <property type="evidence" value="ECO:0007669"/>
    <property type="project" value="UniProtKB-KW"/>
</dbReference>
<dbReference type="PANTHER" id="PTHR46797:SF23">
    <property type="entry name" value="HTH-TYPE TRANSCRIPTIONAL REGULATOR SUTR"/>
    <property type="match status" value="1"/>
</dbReference>
<protein>
    <submittedName>
        <fullName evidence="5">Anaerobic benzoate catabolism transcriptional regulator</fullName>
    </submittedName>
</protein>
<keyword evidence="1" id="KW-0805">Transcription regulation</keyword>
<dbReference type="SUPFAM" id="SSF47413">
    <property type="entry name" value="lambda repressor-like DNA-binding domains"/>
    <property type="match status" value="1"/>
</dbReference>
<dbReference type="AlphaFoldDB" id="A0A1Y5RCA8"/>
<evidence type="ECO:0000259" key="4">
    <source>
        <dbReference type="PROSITE" id="PS50943"/>
    </source>
</evidence>
<evidence type="ECO:0000256" key="3">
    <source>
        <dbReference type="ARBA" id="ARBA00023163"/>
    </source>
</evidence>
<evidence type="ECO:0000313" key="5">
    <source>
        <dbReference type="EMBL" id="SLN14057.1"/>
    </source>
</evidence>
<dbReference type="InterPro" id="IPR001387">
    <property type="entry name" value="Cro/C1-type_HTH"/>
</dbReference>